<dbReference type="Pfam" id="PF14352">
    <property type="entry name" value="DUF4402"/>
    <property type="match status" value="1"/>
</dbReference>
<keyword evidence="1" id="KW-0732">Signal</keyword>
<keyword evidence="3" id="KW-1185">Reference proteome</keyword>
<feature type="signal peptide" evidence="1">
    <location>
        <begin position="1"/>
        <end position="33"/>
    </location>
</feature>
<gene>
    <name evidence="2" type="ORF">SAMN04488034_102414</name>
</gene>
<dbReference type="Proteomes" id="UP000199448">
    <property type="component" value="Unassembled WGS sequence"/>
</dbReference>
<evidence type="ECO:0000256" key="1">
    <source>
        <dbReference type="SAM" id="SignalP"/>
    </source>
</evidence>
<dbReference type="AlphaFoldDB" id="A0A1H5LTL9"/>
<name>A0A1H5LTL9_9FLAO</name>
<reference evidence="2 3" key="1">
    <citation type="submission" date="2016-10" db="EMBL/GenBank/DDBJ databases">
        <authorList>
            <person name="de Groot N.N."/>
        </authorList>
    </citation>
    <scope>NUCLEOTIDE SEQUENCE [LARGE SCALE GENOMIC DNA]</scope>
    <source>
        <strain evidence="2 3">DSM 23553</strain>
    </source>
</reference>
<evidence type="ECO:0008006" key="4">
    <source>
        <dbReference type="Google" id="ProtNLM"/>
    </source>
</evidence>
<dbReference type="InterPro" id="IPR025514">
    <property type="entry name" value="DUF4402"/>
</dbReference>
<organism evidence="2 3">
    <name type="scientific">Salinimicrobium catena</name>
    <dbReference type="NCBI Taxonomy" id="390640"/>
    <lineage>
        <taxon>Bacteria</taxon>
        <taxon>Pseudomonadati</taxon>
        <taxon>Bacteroidota</taxon>
        <taxon>Flavobacteriia</taxon>
        <taxon>Flavobacteriales</taxon>
        <taxon>Flavobacteriaceae</taxon>
        <taxon>Salinimicrobium</taxon>
    </lineage>
</organism>
<feature type="chain" id="PRO_5011587529" description="DUF4402 domain-containing protein" evidence="1">
    <location>
        <begin position="34"/>
        <end position="178"/>
    </location>
</feature>
<accession>A0A1H5LTL9</accession>
<evidence type="ECO:0000313" key="3">
    <source>
        <dbReference type="Proteomes" id="UP000199448"/>
    </source>
</evidence>
<protein>
    <recommendedName>
        <fullName evidence="4">DUF4402 domain-containing protein</fullName>
    </recommendedName>
</protein>
<proteinExistence type="predicted"/>
<dbReference type="STRING" id="390640.SAMN04488034_102414"/>
<sequence length="178" mass="19435">MVLRFRYKLNFLSKMVRLLFVLLFSSFTMSANSQNSAATTVNSRATIIEPIKITKSVDLDFGNVISAFNPGKVVLSPNGDRIAQGVQISSTFPGNVTAAEAVVNHGNNKYSITLPQSFTLYSQEDPNQTLFIDEFKVNPETGETLDILKIGATLNLKAKQPAGLYTNSSGFNVTVSYN</sequence>
<evidence type="ECO:0000313" key="2">
    <source>
        <dbReference type="EMBL" id="SEE80330.1"/>
    </source>
</evidence>
<dbReference type="EMBL" id="FNUG01000002">
    <property type="protein sequence ID" value="SEE80330.1"/>
    <property type="molecule type" value="Genomic_DNA"/>
</dbReference>